<dbReference type="STRING" id="157838.AN964_10505"/>
<keyword evidence="3" id="KW-1003">Cell membrane</keyword>
<evidence type="ECO:0000256" key="7">
    <source>
        <dbReference type="RuleBase" id="RU363032"/>
    </source>
</evidence>
<keyword evidence="2 7" id="KW-0813">Transport</keyword>
<evidence type="ECO:0000256" key="1">
    <source>
        <dbReference type="ARBA" id="ARBA00004651"/>
    </source>
</evidence>
<dbReference type="OrthoDB" id="2551456at2"/>
<dbReference type="PATRIC" id="fig|157838.3.peg.2312"/>
<evidence type="ECO:0000256" key="3">
    <source>
        <dbReference type="ARBA" id="ARBA00022475"/>
    </source>
</evidence>
<name>A0A0Q3WWR1_9BACI</name>
<comment type="similarity">
    <text evidence="7">Belongs to the binding-protein-dependent transport system permease family.</text>
</comment>
<dbReference type="InterPro" id="IPR035906">
    <property type="entry name" value="MetI-like_sf"/>
</dbReference>
<gene>
    <name evidence="9" type="ORF">AN964_10505</name>
</gene>
<dbReference type="PROSITE" id="PS50928">
    <property type="entry name" value="ABC_TM1"/>
    <property type="match status" value="1"/>
</dbReference>
<comment type="caution">
    <text evidence="9">The sequence shown here is derived from an EMBL/GenBank/DDBJ whole genome shotgun (WGS) entry which is preliminary data.</text>
</comment>
<feature type="transmembrane region" description="Helical" evidence="7">
    <location>
        <begin position="135"/>
        <end position="153"/>
    </location>
</feature>
<dbReference type="GO" id="GO:0005886">
    <property type="term" value="C:plasma membrane"/>
    <property type="evidence" value="ECO:0007669"/>
    <property type="project" value="UniProtKB-SubCell"/>
</dbReference>
<feature type="transmembrane region" description="Helical" evidence="7">
    <location>
        <begin position="272"/>
        <end position="296"/>
    </location>
</feature>
<evidence type="ECO:0000313" key="10">
    <source>
        <dbReference type="Proteomes" id="UP000051888"/>
    </source>
</evidence>
<keyword evidence="5 7" id="KW-1133">Transmembrane helix</keyword>
<comment type="subcellular location">
    <subcellularLocation>
        <location evidence="1 7">Cell membrane</location>
        <topology evidence="1 7">Multi-pass membrane protein</topology>
    </subcellularLocation>
</comment>
<evidence type="ECO:0000259" key="8">
    <source>
        <dbReference type="PROSITE" id="PS50928"/>
    </source>
</evidence>
<evidence type="ECO:0000256" key="2">
    <source>
        <dbReference type="ARBA" id="ARBA00022448"/>
    </source>
</evidence>
<dbReference type="PANTHER" id="PTHR30465:SF0">
    <property type="entry name" value="OLIGOPEPTIDE TRANSPORT SYSTEM PERMEASE PROTEIN APPB"/>
    <property type="match status" value="1"/>
</dbReference>
<reference evidence="9 10" key="1">
    <citation type="submission" date="2015-09" db="EMBL/GenBank/DDBJ databases">
        <title>Genome sequencing project for genomic taxonomy and phylogenomics of Bacillus-like bacteria.</title>
        <authorList>
            <person name="Liu B."/>
            <person name="Wang J."/>
            <person name="Zhu Y."/>
            <person name="Liu G."/>
            <person name="Chen Q."/>
            <person name="Chen Z."/>
            <person name="Lan J."/>
            <person name="Che J."/>
            <person name="Ge C."/>
            <person name="Shi H."/>
            <person name="Pan Z."/>
            <person name="Liu X."/>
        </authorList>
    </citation>
    <scope>NUCLEOTIDE SEQUENCE [LARGE SCALE GENOMIC DNA]</scope>
    <source>
        <strain evidence="9 10">LMG 18435</strain>
    </source>
</reference>
<feature type="domain" description="ABC transmembrane type-1" evidence="8">
    <location>
        <begin position="85"/>
        <end position="297"/>
    </location>
</feature>
<dbReference type="Pfam" id="PF00528">
    <property type="entry name" value="BPD_transp_1"/>
    <property type="match status" value="1"/>
</dbReference>
<dbReference type="InterPro" id="IPR000515">
    <property type="entry name" value="MetI-like"/>
</dbReference>
<dbReference type="PANTHER" id="PTHR30465">
    <property type="entry name" value="INNER MEMBRANE ABC TRANSPORTER"/>
    <property type="match status" value="1"/>
</dbReference>
<evidence type="ECO:0000256" key="5">
    <source>
        <dbReference type="ARBA" id="ARBA00022989"/>
    </source>
</evidence>
<keyword evidence="10" id="KW-1185">Reference proteome</keyword>
<dbReference type="AlphaFoldDB" id="A0A0Q3WWR1"/>
<keyword evidence="4 7" id="KW-0812">Transmembrane</keyword>
<evidence type="ECO:0000313" key="9">
    <source>
        <dbReference type="EMBL" id="KQL53887.1"/>
    </source>
</evidence>
<feature type="transmembrane region" description="Helical" evidence="7">
    <location>
        <begin position="165"/>
        <end position="185"/>
    </location>
</feature>
<keyword evidence="6 7" id="KW-0472">Membrane</keyword>
<evidence type="ECO:0000256" key="6">
    <source>
        <dbReference type="ARBA" id="ARBA00023136"/>
    </source>
</evidence>
<dbReference type="CDD" id="cd06261">
    <property type="entry name" value="TM_PBP2"/>
    <property type="match status" value="1"/>
</dbReference>
<dbReference type="SUPFAM" id="SSF161098">
    <property type="entry name" value="MetI-like"/>
    <property type="match status" value="1"/>
</dbReference>
<organism evidence="9 10">
    <name type="scientific">Heyndrickxia shackletonii</name>
    <dbReference type="NCBI Taxonomy" id="157838"/>
    <lineage>
        <taxon>Bacteria</taxon>
        <taxon>Bacillati</taxon>
        <taxon>Bacillota</taxon>
        <taxon>Bacilli</taxon>
        <taxon>Bacillales</taxon>
        <taxon>Bacillaceae</taxon>
        <taxon>Heyndrickxia</taxon>
    </lineage>
</organism>
<dbReference type="RefSeq" id="WP_055739626.1">
    <property type="nucleotide sequence ID" value="NZ_JAAIWL010000001.1"/>
</dbReference>
<dbReference type="Gene3D" id="1.10.3720.10">
    <property type="entry name" value="MetI-like"/>
    <property type="match status" value="1"/>
</dbReference>
<feature type="transmembrane region" description="Helical" evidence="7">
    <location>
        <begin position="89"/>
        <end position="109"/>
    </location>
</feature>
<feature type="transmembrane region" description="Helical" evidence="7">
    <location>
        <begin position="229"/>
        <end position="252"/>
    </location>
</feature>
<sequence>MNLLLRLFGSLCLWVCMALILILIVLLPRDTQSHREGYLDVMSYHFTWDKYKQNISDYFEEVKTEKSLGITKYDQPVEVELSLYFKRSIVILVPALILSIFLGIGKGVFDYRHQGKMGRFFGKGSTWLGQSVPDFFLIFLVQTILSIAMRHGLPRMDMYGDDEWYNIFFPIFFLSMYPAFVIARYTSQALEEEDEQDYIKTAKAKGVPDRIILWKHILRNAMPKLLQHFMPIVLTLFSGMFVVEFLSLYHGIGSRLITAIHIRYSIMPGEPLTIDVPAVIGFSLLIMVMLLIAQWMNQIFDFLLDPKRRGIQK</sequence>
<dbReference type="GO" id="GO:0055085">
    <property type="term" value="P:transmembrane transport"/>
    <property type="evidence" value="ECO:0007669"/>
    <property type="project" value="InterPro"/>
</dbReference>
<feature type="transmembrane region" description="Helical" evidence="7">
    <location>
        <begin position="6"/>
        <end position="27"/>
    </location>
</feature>
<proteinExistence type="inferred from homology"/>
<evidence type="ECO:0000256" key="4">
    <source>
        <dbReference type="ARBA" id="ARBA00022692"/>
    </source>
</evidence>
<protein>
    <recommendedName>
        <fullName evidence="8">ABC transmembrane type-1 domain-containing protein</fullName>
    </recommendedName>
</protein>
<accession>A0A0Q3WWR1</accession>
<dbReference type="Proteomes" id="UP000051888">
    <property type="component" value="Unassembled WGS sequence"/>
</dbReference>
<dbReference type="EMBL" id="LJJC01000004">
    <property type="protein sequence ID" value="KQL53887.1"/>
    <property type="molecule type" value="Genomic_DNA"/>
</dbReference>